<dbReference type="EMBL" id="QXQB01000002">
    <property type="protein sequence ID" value="RJX39729.1"/>
    <property type="molecule type" value="Genomic_DNA"/>
</dbReference>
<keyword evidence="4" id="KW-1185">Reference proteome</keyword>
<organism evidence="3 4">
    <name type="scientific">Paenibacillus pinisoli</name>
    <dbReference type="NCBI Taxonomy" id="1276110"/>
    <lineage>
        <taxon>Bacteria</taxon>
        <taxon>Bacillati</taxon>
        <taxon>Bacillota</taxon>
        <taxon>Bacilli</taxon>
        <taxon>Bacillales</taxon>
        <taxon>Paenibacillaceae</taxon>
        <taxon>Paenibacillus</taxon>
    </lineage>
</organism>
<name>A0A3A6PNG2_9BACL</name>
<dbReference type="InterPro" id="IPR025184">
    <property type="entry name" value="AadA_C"/>
</dbReference>
<dbReference type="SUPFAM" id="SSF81301">
    <property type="entry name" value="Nucleotidyltransferase"/>
    <property type="match status" value="1"/>
</dbReference>
<dbReference type="RefSeq" id="WP_120109445.1">
    <property type="nucleotide sequence ID" value="NZ_QXQB01000002.1"/>
</dbReference>
<dbReference type="OrthoDB" id="5643411at2"/>
<dbReference type="Pfam" id="PF13427">
    <property type="entry name" value="AadA_C"/>
    <property type="match status" value="1"/>
</dbReference>
<comment type="caution">
    <text evidence="3">The sequence shown here is derived from an EMBL/GenBank/DDBJ whole genome shotgun (WGS) entry which is preliminary data.</text>
</comment>
<evidence type="ECO:0000259" key="2">
    <source>
        <dbReference type="Pfam" id="PF13427"/>
    </source>
</evidence>
<dbReference type="AlphaFoldDB" id="A0A3A6PNG2"/>
<reference evidence="3 4" key="1">
    <citation type="submission" date="2018-09" db="EMBL/GenBank/DDBJ databases">
        <title>Paenibacillus aracenensis nov. sp. isolated from a cave in southern Spain.</title>
        <authorList>
            <person name="Jurado V."/>
            <person name="Gutierrez-Patricio S."/>
            <person name="Gonzalez-Pimentel J.L."/>
            <person name="Miller A.Z."/>
            <person name="Laiz L."/>
            <person name="Saiz-Jimenez C."/>
        </authorList>
    </citation>
    <scope>NUCLEOTIDE SEQUENCE [LARGE SCALE GENOMIC DNA]</scope>
    <source>
        <strain evidence="3 4">JCM 19203</strain>
    </source>
</reference>
<dbReference type="Proteomes" id="UP000267798">
    <property type="component" value="Unassembled WGS sequence"/>
</dbReference>
<evidence type="ECO:0000313" key="3">
    <source>
        <dbReference type="EMBL" id="RJX39729.1"/>
    </source>
</evidence>
<dbReference type="InterPro" id="IPR043519">
    <property type="entry name" value="NT_sf"/>
</dbReference>
<proteinExistence type="predicted"/>
<keyword evidence="1" id="KW-0808">Transferase</keyword>
<gene>
    <name evidence="3" type="ORF">D3P09_10025</name>
</gene>
<feature type="domain" description="Adenylyltransferase AadA C-terminal" evidence="2">
    <location>
        <begin position="164"/>
        <end position="254"/>
    </location>
</feature>
<evidence type="ECO:0000313" key="4">
    <source>
        <dbReference type="Proteomes" id="UP000267798"/>
    </source>
</evidence>
<sequence length="279" mass="32155">MKGIHWEDSPPDIRRQALLVKKYMEDFLGDALTGLYVHGSLCLGAYYPGRSDLDMLAIVNRPLSPKERNHLMLAFLHLHRRPAPIELSIMVHEDLTLWKHPAPYQFHFSDYWRKRYAEMAYWENEGFWHYEGERCDPDLACHVTLARQFGIALYGPPLAVLSAAVPGDDLWHSLRNDAEELMAPLASPSPDHEVMIKTQEAIGVLTLTRIWSYQETGLIYAKLEAAEWAMPRLPEKLRPLVEQSAANYLEPSRTYFCRTQDWNELRELLLASCPLSHTA</sequence>
<evidence type="ECO:0000256" key="1">
    <source>
        <dbReference type="ARBA" id="ARBA00022679"/>
    </source>
</evidence>
<dbReference type="GO" id="GO:0016740">
    <property type="term" value="F:transferase activity"/>
    <property type="evidence" value="ECO:0007669"/>
    <property type="project" value="UniProtKB-KW"/>
</dbReference>
<protein>
    <submittedName>
        <fullName evidence="3">DUF4111 domain-containing protein</fullName>
    </submittedName>
</protein>
<accession>A0A3A6PNG2</accession>